<accession>A0A0G0TB06</accession>
<feature type="region of interest" description="Disordered" evidence="1">
    <location>
        <begin position="1"/>
        <end position="27"/>
    </location>
</feature>
<reference evidence="2 3" key="1">
    <citation type="journal article" date="2015" name="Nature">
        <title>rRNA introns, odd ribosomes, and small enigmatic genomes across a large radiation of phyla.</title>
        <authorList>
            <person name="Brown C.T."/>
            <person name="Hug L.A."/>
            <person name="Thomas B.C."/>
            <person name="Sharon I."/>
            <person name="Castelle C.J."/>
            <person name="Singh A."/>
            <person name="Wilkins M.J."/>
            <person name="Williams K.H."/>
            <person name="Banfield J.F."/>
        </authorList>
    </citation>
    <scope>NUCLEOTIDE SEQUENCE [LARGE SCALE GENOMIC DNA]</scope>
</reference>
<evidence type="ECO:0000313" key="3">
    <source>
        <dbReference type="Proteomes" id="UP000034664"/>
    </source>
</evidence>
<dbReference type="EMBL" id="LBZM01000014">
    <property type="protein sequence ID" value="KKR71991.1"/>
    <property type="molecule type" value="Genomic_DNA"/>
</dbReference>
<name>A0A0G0TB06_9BACT</name>
<comment type="caution">
    <text evidence="2">The sequence shown here is derived from an EMBL/GenBank/DDBJ whole genome shotgun (WGS) entry which is preliminary data.</text>
</comment>
<dbReference type="Proteomes" id="UP000034664">
    <property type="component" value="Unassembled WGS sequence"/>
</dbReference>
<proteinExistence type="predicted"/>
<evidence type="ECO:0000313" key="2">
    <source>
        <dbReference type="EMBL" id="KKR71991.1"/>
    </source>
</evidence>
<organism evidence="2 3">
    <name type="scientific">Candidatus Roizmanbacteria bacterium GW2011_GWB1_40_7</name>
    <dbReference type="NCBI Taxonomy" id="1618482"/>
    <lineage>
        <taxon>Bacteria</taxon>
        <taxon>Candidatus Roizmaniibacteriota</taxon>
    </lineage>
</organism>
<sequence>MPEAPDGNGYHGTNGHGHVETNGNGVYLNGVKPIGTGPVFEKRLGIEDIHVGNADYYLGKVDIPGGQPHWGDRGQETIVVRYFAPHLSTTIYVNDAIPNGKEHT</sequence>
<protein>
    <submittedName>
        <fullName evidence="2">Uncharacterized protein</fullName>
    </submittedName>
</protein>
<gene>
    <name evidence="2" type="ORF">UU14_C0014G0013</name>
</gene>
<evidence type="ECO:0000256" key="1">
    <source>
        <dbReference type="SAM" id="MobiDB-lite"/>
    </source>
</evidence>
<dbReference type="AlphaFoldDB" id="A0A0G0TB06"/>